<gene>
    <name evidence="3" type="ORF">PAC_18458</name>
</gene>
<dbReference type="PRINTS" id="PR00080">
    <property type="entry name" value="SDRFAMILY"/>
</dbReference>
<dbReference type="InterPro" id="IPR020904">
    <property type="entry name" value="Sc_DH/Rdtase_CS"/>
</dbReference>
<keyword evidence="4" id="KW-1185">Reference proteome</keyword>
<dbReference type="AlphaFoldDB" id="A0A1L7XU56"/>
<dbReference type="PANTHER" id="PTHR42760">
    <property type="entry name" value="SHORT-CHAIN DEHYDROGENASES/REDUCTASES FAMILY MEMBER"/>
    <property type="match status" value="1"/>
</dbReference>
<reference evidence="3 4" key="1">
    <citation type="submission" date="2016-03" db="EMBL/GenBank/DDBJ databases">
        <authorList>
            <person name="Ploux O."/>
        </authorList>
    </citation>
    <scope>NUCLEOTIDE SEQUENCE [LARGE SCALE GENOMIC DNA]</scope>
    <source>
        <strain evidence="3 4">UAMH 11012</strain>
    </source>
</reference>
<dbReference type="PANTHER" id="PTHR42760:SF45">
    <property type="entry name" value="SHORT CHAIN DEHYDROGENASE_REDUCTASE FAMILY PROTEIN, PUTATIVE (AFU_ORTHOLOGUE AFUA_3G09150)-RELATED"/>
    <property type="match status" value="1"/>
</dbReference>
<keyword evidence="2" id="KW-0521">NADP</keyword>
<dbReference type="Gene3D" id="3.40.50.720">
    <property type="entry name" value="NAD(P)-binding Rossmann-like Domain"/>
    <property type="match status" value="1"/>
</dbReference>
<proteinExistence type="inferred from homology"/>
<protein>
    <submittedName>
        <fullName evidence="3">Related to D-arabinitol 2-dehydrogenase</fullName>
    </submittedName>
</protein>
<dbReference type="CDD" id="cd05233">
    <property type="entry name" value="SDR_c"/>
    <property type="match status" value="1"/>
</dbReference>
<name>A0A1L7XU56_9HELO</name>
<dbReference type="Pfam" id="PF13561">
    <property type="entry name" value="adh_short_C2"/>
    <property type="match status" value="1"/>
</dbReference>
<accession>A0A1L7XU56</accession>
<evidence type="ECO:0000256" key="1">
    <source>
        <dbReference type="ARBA" id="ARBA00006484"/>
    </source>
</evidence>
<dbReference type="EMBL" id="FJOG01000056">
    <property type="protein sequence ID" value="CZR68559.1"/>
    <property type="molecule type" value="Genomic_DNA"/>
</dbReference>
<dbReference type="PROSITE" id="PS00061">
    <property type="entry name" value="ADH_SHORT"/>
    <property type="match status" value="1"/>
</dbReference>
<dbReference type="Proteomes" id="UP000184330">
    <property type="component" value="Unassembled WGS sequence"/>
</dbReference>
<evidence type="ECO:0000256" key="2">
    <source>
        <dbReference type="ARBA" id="ARBA00022857"/>
    </source>
</evidence>
<dbReference type="SUPFAM" id="SSF51735">
    <property type="entry name" value="NAD(P)-binding Rossmann-fold domains"/>
    <property type="match status" value="1"/>
</dbReference>
<dbReference type="STRING" id="576137.A0A1L7XU56"/>
<dbReference type="InterPro" id="IPR036291">
    <property type="entry name" value="NAD(P)-bd_dom_sf"/>
</dbReference>
<organism evidence="3 4">
    <name type="scientific">Phialocephala subalpina</name>
    <dbReference type="NCBI Taxonomy" id="576137"/>
    <lineage>
        <taxon>Eukaryota</taxon>
        <taxon>Fungi</taxon>
        <taxon>Dikarya</taxon>
        <taxon>Ascomycota</taxon>
        <taxon>Pezizomycotina</taxon>
        <taxon>Leotiomycetes</taxon>
        <taxon>Helotiales</taxon>
        <taxon>Mollisiaceae</taxon>
        <taxon>Phialocephala</taxon>
        <taxon>Phialocephala fortinii species complex</taxon>
    </lineage>
</organism>
<dbReference type="OrthoDB" id="1669814at2759"/>
<dbReference type="GO" id="GO:0048038">
    <property type="term" value="F:quinone binding"/>
    <property type="evidence" value="ECO:0007669"/>
    <property type="project" value="TreeGrafter"/>
</dbReference>
<evidence type="ECO:0000313" key="4">
    <source>
        <dbReference type="Proteomes" id="UP000184330"/>
    </source>
</evidence>
<dbReference type="InterPro" id="IPR002347">
    <property type="entry name" value="SDR_fam"/>
</dbReference>
<evidence type="ECO:0000313" key="3">
    <source>
        <dbReference type="EMBL" id="CZR68559.1"/>
    </source>
</evidence>
<dbReference type="GO" id="GO:0006633">
    <property type="term" value="P:fatty acid biosynthetic process"/>
    <property type="evidence" value="ECO:0007669"/>
    <property type="project" value="TreeGrafter"/>
</dbReference>
<dbReference type="GO" id="GO:0009688">
    <property type="term" value="P:abscisic acid biosynthetic process"/>
    <property type="evidence" value="ECO:0007669"/>
    <property type="project" value="UniProtKB-ARBA"/>
</dbReference>
<dbReference type="FunFam" id="3.40.50.720:FF:000084">
    <property type="entry name" value="Short-chain dehydrogenase reductase"/>
    <property type="match status" value="1"/>
</dbReference>
<sequence>MEGKFYAITGAGSGIGRATAIRCAELKCAGMTLCDVNFEGLEETKKLLEEAKFSGQVLIHKVDVAIASEVDTWITISHSAFGRLDGAANVAGLSKRSPDTNSSNIVESDWDTTLAVNLTGTMHCMRAQLNVITRPGGSIVNVSSGAGMRGVGGMPSYSATKWGMRGLTKTAAIEFGPVGIRVNCLMPGLVASGANFEEAVRKGLVDPVKLSEGTMMKRMGTPDEVAKVMAFLMSDDASFVTGGEFLLSAFWTGLVGEM</sequence>
<comment type="similarity">
    <text evidence="1">Belongs to the short-chain dehydrogenases/reductases (SDR) family.</text>
</comment>
<dbReference type="PRINTS" id="PR00081">
    <property type="entry name" value="GDHRDH"/>
</dbReference>
<dbReference type="GO" id="GO:0016616">
    <property type="term" value="F:oxidoreductase activity, acting on the CH-OH group of donors, NAD or NADP as acceptor"/>
    <property type="evidence" value="ECO:0007669"/>
    <property type="project" value="TreeGrafter"/>
</dbReference>